<sequence>MATGTQPDLALESTAWDLGPLLGGQGEESIDGQLADAQARAEAFAGRHAGQVAALDGPGLVAAIGELTAIYELIGRAGSYASLRFSTDTADPGRGALMQKVRERSTAIETTLLFFGLEWAALDDDAAERLLAADGLDQARHYLRTERRYRPYLLSEPEEKLLTEKSVTGRAAWSRLFSEQVSAIEVGAGGAGAAGGAGGAGDAGAGGEALDVALSRLASSDREVRRATAEAVTAALAPGLRTRAYIFNTLIHDKAVNDRLRGYPTWLTSRNLANEVSDESVQALVAAVRERYDIPQRWYRLKARILGLPRLADYDRMAAVTTADEQFGWEQSRDLVLDSFGAFSPEMARQARRFFDENWIDAPVRPGKRGGAFASSAVPTVHPYVMLNFTSRRRDVLTLAHELGHGIHFSLAAKQGILQQNTPLTVAETASVFGETIVFNRLLAQTSDPEQRLALLAEAVEGAIATVFRQIAMNQFEQTVHTQRRTAGELSVDGFNEAWVASQRELLGDSVELTEGYRTWWSYVPHFIGTPGYVYAYAYGQLLALSVYQRYVEDGAAFVPHYLEMLAAGGSRSPEELGRIVGIDLADPGFWSAGLDLVEGQLQAAESAAHDAGRIAPA</sequence>
<dbReference type="Gene3D" id="1.20.140.70">
    <property type="entry name" value="Oligopeptidase f, N-terminal domain"/>
    <property type="match status" value="1"/>
</dbReference>
<dbReference type="InterPro" id="IPR013647">
    <property type="entry name" value="OligopepF_N_dom"/>
</dbReference>
<evidence type="ECO:0000256" key="2">
    <source>
        <dbReference type="ARBA" id="ARBA00022723"/>
    </source>
</evidence>
<comment type="cofactor">
    <cofactor evidence="6">
        <name>Zn(2+)</name>
        <dbReference type="ChEBI" id="CHEBI:29105"/>
    </cofactor>
    <text evidence="6">Binds 1 zinc ion.</text>
</comment>
<evidence type="ECO:0000259" key="7">
    <source>
        <dbReference type="Pfam" id="PF01432"/>
    </source>
</evidence>
<dbReference type="InterPro" id="IPR001567">
    <property type="entry name" value="Pept_M3A_M3B_dom"/>
</dbReference>
<evidence type="ECO:0000256" key="1">
    <source>
        <dbReference type="ARBA" id="ARBA00022670"/>
    </source>
</evidence>
<keyword evidence="4 6" id="KW-0862">Zinc</keyword>
<dbReference type="EMBL" id="FAOZ01000003">
    <property type="protein sequence ID" value="CUU54564.1"/>
    <property type="molecule type" value="Genomic_DNA"/>
</dbReference>
<keyword evidence="1 6" id="KW-0645">Protease</keyword>
<dbReference type="InterPro" id="IPR042088">
    <property type="entry name" value="OligoPept_F_C"/>
</dbReference>
<evidence type="ECO:0000256" key="6">
    <source>
        <dbReference type="RuleBase" id="RU003435"/>
    </source>
</evidence>
<evidence type="ECO:0000259" key="8">
    <source>
        <dbReference type="Pfam" id="PF08439"/>
    </source>
</evidence>
<feature type="domain" description="Oligopeptidase F N-terminal" evidence="8">
    <location>
        <begin position="118"/>
        <end position="184"/>
    </location>
</feature>
<reference evidence="10" key="1">
    <citation type="submission" date="2015-11" db="EMBL/GenBank/DDBJ databases">
        <authorList>
            <person name="Varghese N."/>
        </authorList>
    </citation>
    <scope>NUCLEOTIDE SEQUENCE [LARGE SCALE GENOMIC DNA]</scope>
    <source>
        <strain evidence="10">DSM 45899</strain>
    </source>
</reference>
<dbReference type="RefSeq" id="WP_091272215.1">
    <property type="nucleotide sequence ID" value="NZ_FAOZ01000003.1"/>
</dbReference>
<keyword evidence="2 6" id="KW-0479">Metal-binding</keyword>
<comment type="similarity">
    <text evidence="6">Belongs to the peptidase M3 family.</text>
</comment>
<dbReference type="GO" id="GO:0004222">
    <property type="term" value="F:metalloendopeptidase activity"/>
    <property type="evidence" value="ECO:0007669"/>
    <property type="project" value="InterPro"/>
</dbReference>
<accession>A0A0S4QGD8</accession>
<dbReference type="Proteomes" id="UP000198802">
    <property type="component" value="Unassembled WGS sequence"/>
</dbReference>
<dbReference type="InterPro" id="IPR045090">
    <property type="entry name" value="Pept_M3A_M3B"/>
</dbReference>
<dbReference type="GO" id="GO:0006518">
    <property type="term" value="P:peptide metabolic process"/>
    <property type="evidence" value="ECO:0007669"/>
    <property type="project" value="TreeGrafter"/>
</dbReference>
<dbReference type="InterPro" id="IPR011977">
    <property type="entry name" value="Pept_M3B_clade3"/>
</dbReference>
<dbReference type="CDD" id="cd09610">
    <property type="entry name" value="M3B_PepF"/>
    <property type="match status" value="1"/>
</dbReference>
<dbReference type="NCBIfam" id="TIGR02290">
    <property type="entry name" value="M3_fam_3"/>
    <property type="match status" value="1"/>
</dbReference>
<name>A0A0S4QGD8_9ACTN</name>
<evidence type="ECO:0000256" key="3">
    <source>
        <dbReference type="ARBA" id="ARBA00022801"/>
    </source>
</evidence>
<keyword evidence="10" id="KW-1185">Reference proteome</keyword>
<evidence type="ECO:0000256" key="4">
    <source>
        <dbReference type="ARBA" id="ARBA00022833"/>
    </source>
</evidence>
<dbReference type="Pfam" id="PF08439">
    <property type="entry name" value="Peptidase_M3_N"/>
    <property type="match status" value="1"/>
</dbReference>
<dbReference type="GO" id="GO:0006508">
    <property type="term" value="P:proteolysis"/>
    <property type="evidence" value="ECO:0007669"/>
    <property type="project" value="UniProtKB-KW"/>
</dbReference>
<gene>
    <name evidence="9" type="ORF">Ga0074812_10354</name>
</gene>
<dbReference type="PANTHER" id="PTHR11804">
    <property type="entry name" value="PROTEASE M3 THIMET OLIGOPEPTIDASE-RELATED"/>
    <property type="match status" value="1"/>
</dbReference>
<keyword evidence="5 6" id="KW-0482">Metalloprotease</keyword>
<dbReference type="AlphaFoldDB" id="A0A0S4QGD8"/>
<dbReference type="Pfam" id="PF01432">
    <property type="entry name" value="Peptidase_M3"/>
    <property type="match status" value="1"/>
</dbReference>
<dbReference type="SUPFAM" id="SSF55486">
    <property type="entry name" value="Metalloproteases ('zincins'), catalytic domain"/>
    <property type="match status" value="1"/>
</dbReference>
<evidence type="ECO:0000313" key="9">
    <source>
        <dbReference type="EMBL" id="CUU54564.1"/>
    </source>
</evidence>
<proteinExistence type="inferred from homology"/>
<organism evidence="9 10">
    <name type="scientific">Parafrankia irregularis</name>
    <dbReference type="NCBI Taxonomy" id="795642"/>
    <lineage>
        <taxon>Bacteria</taxon>
        <taxon>Bacillati</taxon>
        <taxon>Actinomycetota</taxon>
        <taxon>Actinomycetes</taxon>
        <taxon>Frankiales</taxon>
        <taxon>Frankiaceae</taxon>
        <taxon>Parafrankia</taxon>
    </lineage>
</organism>
<evidence type="ECO:0000313" key="10">
    <source>
        <dbReference type="Proteomes" id="UP000198802"/>
    </source>
</evidence>
<evidence type="ECO:0000256" key="5">
    <source>
        <dbReference type="ARBA" id="ARBA00023049"/>
    </source>
</evidence>
<protein>
    <submittedName>
        <fullName evidence="9">Oligoendopeptidase F</fullName>
    </submittedName>
</protein>
<dbReference type="Gene3D" id="1.10.1370.20">
    <property type="entry name" value="Oligoendopeptidase f, C-terminal domain"/>
    <property type="match status" value="1"/>
</dbReference>
<dbReference type="GO" id="GO:0046872">
    <property type="term" value="F:metal ion binding"/>
    <property type="evidence" value="ECO:0007669"/>
    <property type="project" value="UniProtKB-UniRule"/>
</dbReference>
<keyword evidence="3 6" id="KW-0378">Hydrolase</keyword>
<dbReference type="PANTHER" id="PTHR11804:SF5">
    <property type="entry name" value="OLIGOENDOPEPTIDASE F"/>
    <property type="match status" value="1"/>
</dbReference>
<feature type="domain" description="Peptidase M3A/M3B catalytic" evidence="7">
    <location>
        <begin position="219"/>
        <end position="594"/>
    </location>
</feature>